<comment type="caution">
    <text evidence="1">The sequence shown here is derived from an EMBL/GenBank/DDBJ whole genome shotgun (WGS) entry which is preliminary data.</text>
</comment>
<dbReference type="Proteomes" id="UP000243498">
    <property type="component" value="Unassembled WGS sequence"/>
</dbReference>
<organism evidence="1 2">
    <name type="scientific">Metarhizium rileyi (strain RCEF 4871)</name>
    <name type="common">Nomuraea rileyi</name>
    <dbReference type="NCBI Taxonomy" id="1649241"/>
    <lineage>
        <taxon>Eukaryota</taxon>
        <taxon>Fungi</taxon>
        <taxon>Dikarya</taxon>
        <taxon>Ascomycota</taxon>
        <taxon>Pezizomycotina</taxon>
        <taxon>Sordariomycetes</taxon>
        <taxon>Hypocreomycetidae</taxon>
        <taxon>Hypocreales</taxon>
        <taxon>Clavicipitaceae</taxon>
        <taxon>Metarhizium</taxon>
    </lineage>
</organism>
<accession>A0A162JEN5</accession>
<gene>
    <name evidence="1" type="ORF">NOR_05635</name>
</gene>
<dbReference type="AlphaFoldDB" id="A0A162JEN5"/>
<proteinExistence type="predicted"/>
<reference evidence="1 2" key="1">
    <citation type="journal article" date="2016" name="Genome Biol. Evol.">
        <title>Divergent and convergent evolution of fungal pathogenicity.</title>
        <authorList>
            <person name="Shang Y."/>
            <person name="Xiao G."/>
            <person name="Zheng P."/>
            <person name="Cen K."/>
            <person name="Zhan S."/>
            <person name="Wang C."/>
        </authorList>
    </citation>
    <scope>NUCLEOTIDE SEQUENCE [LARGE SCALE GENOMIC DNA]</scope>
    <source>
        <strain evidence="1 2">RCEF 4871</strain>
    </source>
</reference>
<sequence length="150" mass="17317">MGYFCWKPWTGDSGLGLIEWVESHGYDQHWTLRAKAFFIQVAKAGYLQERCYRVAPRIVDMTTEDAQNGLVAACIYNLAFAQIDDDYYIVAPVGLSRPVYDPLIEQWYPQYFMETLTFGTDTNFVFEVGRLLKSLTDYYVLLTPLVIQAK</sequence>
<name>A0A162JEN5_METRR</name>
<dbReference type="EMBL" id="AZHC01000017">
    <property type="protein sequence ID" value="OAA41053.1"/>
    <property type="molecule type" value="Genomic_DNA"/>
</dbReference>
<dbReference type="OrthoDB" id="4938287at2759"/>
<evidence type="ECO:0000313" key="2">
    <source>
        <dbReference type="Proteomes" id="UP000243498"/>
    </source>
</evidence>
<protein>
    <submittedName>
        <fullName evidence="1">Uncharacterized protein</fullName>
    </submittedName>
</protein>
<keyword evidence="2" id="KW-1185">Reference proteome</keyword>
<evidence type="ECO:0000313" key="1">
    <source>
        <dbReference type="EMBL" id="OAA41053.1"/>
    </source>
</evidence>